<evidence type="ECO:0000256" key="9">
    <source>
        <dbReference type="ARBA" id="ARBA00022958"/>
    </source>
</evidence>
<keyword evidence="12 17" id="KW-0456">Lyase</keyword>
<dbReference type="RefSeq" id="WP_035233257.1">
    <property type="nucleotide sequence ID" value="NZ_ARXV01000009.1"/>
</dbReference>
<accession>A0A095SI23</accession>
<dbReference type="AlphaFoldDB" id="A0A095SI23"/>
<dbReference type="EC" id="5.1.99.6" evidence="19"/>
<evidence type="ECO:0000256" key="17">
    <source>
        <dbReference type="HAMAP-Rule" id="MF_01965"/>
    </source>
</evidence>
<protein>
    <recommendedName>
        <fullName evidence="19">Bifunctional NAD(P)H-hydrate repair enzyme</fullName>
    </recommendedName>
    <alternativeName>
        <fullName evidence="19">Nicotinamide nucleotide repair protein</fullName>
    </alternativeName>
    <domain>
        <recommendedName>
            <fullName evidence="19">ADP-dependent (S)-NAD(P)H-hydrate dehydratase</fullName>
            <ecNumber evidence="19">4.2.1.136</ecNumber>
        </recommendedName>
        <alternativeName>
            <fullName evidence="19">ADP-dependent NAD(P)HX dehydratase</fullName>
        </alternativeName>
    </domain>
    <domain>
        <recommendedName>
            <fullName evidence="19">NAD(P)H-hydrate epimerase</fullName>
            <ecNumber evidence="19">5.1.99.6</ecNumber>
        </recommendedName>
    </domain>
</protein>
<evidence type="ECO:0000256" key="11">
    <source>
        <dbReference type="ARBA" id="ARBA00023235"/>
    </source>
</evidence>
<comment type="similarity">
    <text evidence="18">Belongs to the NnrE/AIBP family.</text>
</comment>
<feature type="domain" description="YjeF C-terminal" evidence="20">
    <location>
        <begin position="226"/>
        <end position="494"/>
    </location>
</feature>
<evidence type="ECO:0000256" key="5">
    <source>
        <dbReference type="ARBA" id="ARBA00022723"/>
    </source>
</evidence>
<evidence type="ECO:0000256" key="16">
    <source>
        <dbReference type="ARBA" id="ARBA00049209"/>
    </source>
</evidence>
<dbReference type="GO" id="GO:0110051">
    <property type="term" value="P:metabolite repair"/>
    <property type="evidence" value="ECO:0007669"/>
    <property type="project" value="TreeGrafter"/>
</dbReference>
<keyword evidence="23" id="KW-1185">Reference proteome</keyword>
<dbReference type="PROSITE" id="PS01050">
    <property type="entry name" value="YJEF_C_2"/>
    <property type="match status" value="1"/>
</dbReference>
<dbReference type="InterPro" id="IPR029056">
    <property type="entry name" value="Ribokinase-like"/>
</dbReference>
<keyword evidence="9 18" id="KW-0630">Potassium</keyword>
<dbReference type="GO" id="GO:0046496">
    <property type="term" value="P:nicotinamide nucleotide metabolic process"/>
    <property type="evidence" value="ECO:0007669"/>
    <property type="project" value="UniProtKB-UniRule"/>
</dbReference>
<evidence type="ECO:0000256" key="4">
    <source>
        <dbReference type="ARBA" id="ARBA00009524"/>
    </source>
</evidence>
<dbReference type="InterPro" id="IPR036652">
    <property type="entry name" value="YjeF_N_dom_sf"/>
</dbReference>
<feature type="binding site" evidence="17">
    <location>
        <position position="261"/>
    </location>
    <ligand>
        <name>(6S)-NADPHX</name>
        <dbReference type="ChEBI" id="CHEBI:64076"/>
    </ligand>
</feature>
<comment type="cofactor">
    <cofactor evidence="17">
        <name>Mg(2+)</name>
        <dbReference type="ChEBI" id="CHEBI:18420"/>
    </cofactor>
</comment>
<dbReference type="InterPro" id="IPR000631">
    <property type="entry name" value="CARKD"/>
</dbReference>
<dbReference type="InterPro" id="IPR017953">
    <property type="entry name" value="Carbohydrate_kinase_pred_CS"/>
</dbReference>
<dbReference type="InterPro" id="IPR030677">
    <property type="entry name" value="Nnr"/>
</dbReference>
<comment type="function">
    <text evidence="14 19">Bifunctional enzyme that catalyzes the epimerization of the S- and R-forms of NAD(P)HX and the dehydration of the S-form of NAD(P)HX at the expense of ADP, which is converted to AMP. This allows the repair of both epimers of NAD(P)HX, a damaged form of NAD(P)H that is a result of enzymatic or heat-dependent hydration.</text>
</comment>
<dbReference type="Proteomes" id="UP000029444">
    <property type="component" value="Unassembled WGS sequence"/>
</dbReference>
<evidence type="ECO:0000256" key="10">
    <source>
        <dbReference type="ARBA" id="ARBA00023027"/>
    </source>
</evidence>
<feature type="binding site" evidence="18">
    <location>
        <begin position="61"/>
        <end position="65"/>
    </location>
    <ligand>
        <name>(6S)-NADPHX</name>
        <dbReference type="ChEBI" id="CHEBI:64076"/>
    </ligand>
</feature>
<gene>
    <name evidence="18" type="primary">nnrE</name>
    <name evidence="17" type="synonym">nnrD</name>
    <name evidence="22" type="ORF">Y5S_02351</name>
</gene>
<evidence type="ECO:0000256" key="13">
    <source>
        <dbReference type="ARBA" id="ARBA00023268"/>
    </source>
</evidence>
<dbReference type="GO" id="GO:0052856">
    <property type="term" value="F:NAD(P)HX epimerase activity"/>
    <property type="evidence" value="ECO:0007669"/>
    <property type="project" value="UniProtKB-UniRule"/>
</dbReference>
<dbReference type="HAMAP" id="MF_01965">
    <property type="entry name" value="NADHX_dehydratase"/>
    <property type="match status" value="1"/>
</dbReference>
<keyword evidence="7 17" id="KW-0067">ATP-binding</keyword>
<dbReference type="EC" id="4.2.1.136" evidence="19"/>
<comment type="catalytic activity">
    <reaction evidence="16 17 19">
        <text>(6S)-NADPHX + ADP = AMP + phosphate + NADPH + H(+)</text>
        <dbReference type="Rhea" id="RHEA:32235"/>
        <dbReference type="ChEBI" id="CHEBI:15378"/>
        <dbReference type="ChEBI" id="CHEBI:43474"/>
        <dbReference type="ChEBI" id="CHEBI:57783"/>
        <dbReference type="ChEBI" id="CHEBI:64076"/>
        <dbReference type="ChEBI" id="CHEBI:456215"/>
        <dbReference type="ChEBI" id="CHEBI:456216"/>
        <dbReference type="EC" id="4.2.1.136"/>
    </reaction>
</comment>
<evidence type="ECO:0000259" key="21">
    <source>
        <dbReference type="PROSITE" id="PS51385"/>
    </source>
</evidence>
<comment type="catalytic activity">
    <reaction evidence="2 18 19">
        <text>(6R)-NADPHX = (6S)-NADPHX</text>
        <dbReference type="Rhea" id="RHEA:32227"/>
        <dbReference type="ChEBI" id="CHEBI:64076"/>
        <dbReference type="ChEBI" id="CHEBI:64077"/>
        <dbReference type="EC" id="5.1.99.6"/>
    </reaction>
</comment>
<keyword evidence="10 17" id="KW-0520">NAD</keyword>
<dbReference type="HAMAP" id="MF_01966">
    <property type="entry name" value="NADHX_epimerase"/>
    <property type="match status" value="1"/>
</dbReference>
<keyword evidence="8 17" id="KW-0521">NADP</keyword>
<comment type="caution">
    <text evidence="22">The sequence shown here is derived from an EMBL/GenBank/DDBJ whole genome shotgun (WGS) entry which is preliminary data.</text>
</comment>
<comment type="function">
    <text evidence="17">Catalyzes the dehydration of the S-form of NAD(P)HX at the expense of ADP, which is converted to AMP. Together with NAD(P)HX epimerase, which catalyzes the epimerization of the S- and R-forms, the enzyme allows the repair of both epimers of NAD(P)HX, a damaged form of NAD(P)H that is a result of enzymatic or heat-dependent hydration.</text>
</comment>
<keyword evidence="5 18" id="KW-0479">Metal-binding</keyword>
<evidence type="ECO:0000256" key="19">
    <source>
        <dbReference type="PIRNR" id="PIRNR017184"/>
    </source>
</evidence>
<proteinExistence type="inferred from homology"/>
<comment type="cofactor">
    <cofactor evidence="18 19">
        <name>K(+)</name>
        <dbReference type="ChEBI" id="CHEBI:29103"/>
    </cofactor>
    <text evidence="18 19">Binds 1 potassium ion per subunit.</text>
</comment>
<evidence type="ECO:0000256" key="1">
    <source>
        <dbReference type="ARBA" id="ARBA00000013"/>
    </source>
</evidence>
<feature type="binding site" evidence="18">
    <location>
        <position position="126"/>
    </location>
    <ligand>
        <name>K(+)</name>
        <dbReference type="ChEBI" id="CHEBI:29103"/>
    </ligand>
</feature>
<evidence type="ECO:0000256" key="7">
    <source>
        <dbReference type="ARBA" id="ARBA00022840"/>
    </source>
</evidence>
<dbReference type="Pfam" id="PF03853">
    <property type="entry name" value="YjeF_N"/>
    <property type="match status" value="1"/>
</dbReference>
<comment type="similarity">
    <text evidence="17">Belongs to the NnrD/CARKD family.</text>
</comment>
<comment type="subunit">
    <text evidence="17">Homotetramer.</text>
</comment>
<dbReference type="Gene3D" id="3.40.50.10260">
    <property type="entry name" value="YjeF N-terminal domain"/>
    <property type="match status" value="1"/>
</dbReference>
<feature type="binding site" evidence="17">
    <location>
        <position position="435"/>
    </location>
    <ligand>
        <name>(6S)-NADPHX</name>
        <dbReference type="ChEBI" id="CHEBI:64076"/>
    </ligand>
</feature>
<dbReference type="eggNOG" id="COG0062">
    <property type="taxonomic scope" value="Bacteria"/>
</dbReference>
<evidence type="ECO:0000313" key="23">
    <source>
        <dbReference type="Proteomes" id="UP000029444"/>
    </source>
</evidence>
<comment type="function">
    <text evidence="18">Catalyzes the epimerization of the S- and R-forms of NAD(P)HX, a damaged form of NAD(P)H that is a result of enzymatic or heat-dependent hydration. This is a prerequisite for the S-specific NAD(P)H-hydrate dehydratase to allow the repair of both epimers of NAD(P)HX.</text>
</comment>
<feature type="binding site" evidence="18">
    <location>
        <position position="159"/>
    </location>
    <ligand>
        <name>(6S)-NADPHX</name>
        <dbReference type="ChEBI" id="CHEBI:64076"/>
    </ligand>
</feature>
<dbReference type="PATRIC" id="fig|1177154.3.peg.2383"/>
<dbReference type="SUPFAM" id="SSF64153">
    <property type="entry name" value="YjeF N-terminal domain-like"/>
    <property type="match status" value="1"/>
</dbReference>
<dbReference type="GO" id="GO:0046872">
    <property type="term" value="F:metal ion binding"/>
    <property type="evidence" value="ECO:0007669"/>
    <property type="project" value="UniProtKB-UniRule"/>
</dbReference>
<dbReference type="Pfam" id="PF01256">
    <property type="entry name" value="Carb_kinase"/>
    <property type="match status" value="1"/>
</dbReference>
<evidence type="ECO:0000256" key="14">
    <source>
        <dbReference type="ARBA" id="ARBA00025153"/>
    </source>
</evidence>
<dbReference type="OrthoDB" id="9806925at2"/>
<feature type="domain" description="YjeF N-terminal" evidence="21">
    <location>
        <begin position="14"/>
        <end position="216"/>
    </location>
</feature>
<evidence type="ECO:0000256" key="18">
    <source>
        <dbReference type="HAMAP-Rule" id="MF_01966"/>
    </source>
</evidence>
<sequence>MTTLPTALYTAAQTRELDRLAIAAGTPGAELMQRAGQFAFNALCERWPEVRRIAVLCGGGNNGGDGYVVAALAHEAGLQPCIHFIKAPDSLSGDALAMAQRCQALAIPMQPLTLSTLPEDAELLVDGLFGTGLASPLREDAAVLLAALARLLTPCLALDIPSGLSADSGMPLGAVLSAELTVTFIGVKRGLLTGQGPVHSGELRFADLQVPWDVYQQTPADCRVPTSAELLATLPSRELDGHKGRYGHVLVIGGDHGFAGAPIMSAQAAARCGAGKVSLITRPENVPIMIARQPEVMARGVNNAEDAKPLIAAATVIAIGPGLACDDWGRELLELVLSSGKPMVLDADALNLLADMEGVGEADWVLTPHPGEAARLLKVDNAAIQRDRFAALESLHARYGGTVLLKGLGTLIQGEAGRALIAEGNPGMASGGMGDVLTGVIAALRAQGLSGYDAARFGVMVHARAGDACAAAQGERGLLATDLLDALRQNLKVDRLSS</sequence>
<dbReference type="SUPFAM" id="SSF53613">
    <property type="entry name" value="Ribokinase-like"/>
    <property type="match status" value="1"/>
</dbReference>
<keyword evidence="6 17" id="KW-0547">Nucleotide-binding</keyword>
<dbReference type="EMBL" id="ARXV01000009">
    <property type="protein sequence ID" value="KGD64296.1"/>
    <property type="molecule type" value="Genomic_DNA"/>
</dbReference>
<feature type="binding site" evidence="17">
    <location>
        <begin position="406"/>
        <end position="410"/>
    </location>
    <ligand>
        <name>AMP</name>
        <dbReference type="ChEBI" id="CHEBI:456215"/>
    </ligand>
</feature>
<comment type="catalytic activity">
    <reaction evidence="15 17 19">
        <text>(6S)-NADHX + ADP = AMP + phosphate + NADH + H(+)</text>
        <dbReference type="Rhea" id="RHEA:32223"/>
        <dbReference type="ChEBI" id="CHEBI:15378"/>
        <dbReference type="ChEBI" id="CHEBI:43474"/>
        <dbReference type="ChEBI" id="CHEBI:57945"/>
        <dbReference type="ChEBI" id="CHEBI:64074"/>
        <dbReference type="ChEBI" id="CHEBI:456215"/>
        <dbReference type="ChEBI" id="CHEBI:456216"/>
        <dbReference type="EC" id="4.2.1.136"/>
    </reaction>
</comment>
<reference evidence="22 23" key="1">
    <citation type="submission" date="2012-09" db="EMBL/GenBank/DDBJ databases">
        <title>Genome Sequence of alkane-degrading Bacterium Alcanivorax sp. 19-m-6.</title>
        <authorList>
            <person name="Lai Q."/>
            <person name="Shao Z."/>
        </authorList>
    </citation>
    <scope>NUCLEOTIDE SEQUENCE [LARGE SCALE GENOMIC DNA]</scope>
    <source>
        <strain evidence="22 23">19-m-6</strain>
    </source>
</reference>
<evidence type="ECO:0000256" key="12">
    <source>
        <dbReference type="ARBA" id="ARBA00023239"/>
    </source>
</evidence>
<dbReference type="NCBIfam" id="TIGR00196">
    <property type="entry name" value="yjeF_cterm"/>
    <property type="match status" value="1"/>
</dbReference>
<dbReference type="GO" id="GO:0005524">
    <property type="term" value="F:ATP binding"/>
    <property type="evidence" value="ECO:0007669"/>
    <property type="project" value="UniProtKB-UniRule"/>
</dbReference>
<dbReference type="PANTHER" id="PTHR12592:SF0">
    <property type="entry name" value="ATP-DEPENDENT (S)-NAD(P)H-HYDRATE DEHYDRATASE"/>
    <property type="match status" value="1"/>
</dbReference>
<evidence type="ECO:0000313" key="22">
    <source>
        <dbReference type="EMBL" id="KGD64296.1"/>
    </source>
</evidence>
<comment type="similarity">
    <text evidence="4 19">In the C-terminal section; belongs to the NnrD/CARKD family.</text>
</comment>
<organism evidence="22 23">
    <name type="scientific">Alcanivorax nanhaiticus</name>
    <dbReference type="NCBI Taxonomy" id="1177154"/>
    <lineage>
        <taxon>Bacteria</taxon>
        <taxon>Pseudomonadati</taxon>
        <taxon>Pseudomonadota</taxon>
        <taxon>Gammaproteobacteria</taxon>
        <taxon>Oceanospirillales</taxon>
        <taxon>Alcanivoracaceae</taxon>
        <taxon>Alcanivorax</taxon>
    </lineage>
</organism>
<feature type="binding site" evidence="17">
    <location>
        <position position="369"/>
    </location>
    <ligand>
        <name>(6S)-NADPHX</name>
        <dbReference type="ChEBI" id="CHEBI:64076"/>
    </ligand>
</feature>
<feature type="binding site" evidence="18">
    <location>
        <position position="62"/>
    </location>
    <ligand>
        <name>K(+)</name>
        <dbReference type="ChEBI" id="CHEBI:29103"/>
    </ligand>
</feature>
<dbReference type="NCBIfam" id="TIGR00197">
    <property type="entry name" value="yjeF_nterm"/>
    <property type="match status" value="1"/>
</dbReference>
<feature type="binding site" evidence="18">
    <location>
        <begin position="130"/>
        <end position="136"/>
    </location>
    <ligand>
        <name>(6S)-NADPHX</name>
        <dbReference type="ChEBI" id="CHEBI:64076"/>
    </ligand>
</feature>
<dbReference type="PROSITE" id="PS51385">
    <property type="entry name" value="YJEF_N"/>
    <property type="match status" value="1"/>
</dbReference>
<comment type="similarity">
    <text evidence="3 19">In the N-terminal section; belongs to the NnrE/AIBP family.</text>
</comment>
<dbReference type="GO" id="GO:0052855">
    <property type="term" value="F:ADP-dependent NAD(P)H-hydrate dehydratase activity"/>
    <property type="evidence" value="ECO:0007669"/>
    <property type="project" value="UniProtKB-UniRule"/>
</dbReference>
<dbReference type="CDD" id="cd01171">
    <property type="entry name" value="YXKO-related"/>
    <property type="match status" value="1"/>
</dbReference>
<evidence type="ECO:0000256" key="8">
    <source>
        <dbReference type="ARBA" id="ARBA00022857"/>
    </source>
</evidence>
<evidence type="ECO:0000256" key="6">
    <source>
        <dbReference type="ARBA" id="ARBA00022741"/>
    </source>
</evidence>
<dbReference type="PROSITE" id="PS51383">
    <property type="entry name" value="YJEF_C_3"/>
    <property type="match status" value="1"/>
</dbReference>
<dbReference type="Gene3D" id="3.40.1190.20">
    <property type="match status" value="1"/>
</dbReference>
<evidence type="ECO:0000259" key="20">
    <source>
        <dbReference type="PROSITE" id="PS51383"/>
    </source>
</evidence>
<dbReference type="PIRSF" id="PIRSF017184">
    <property type="entry name" value="Nnr"/>
    <property type="match status" value="1"/>
</dbReference>
<keyword evidence="13" id="KW-0511">Multifunctional enzyme</keyword>
<feature type="binding site" evidence="18">
    <location>
        <position position="162"/>
    </location>
    <ligand>
        <name>K(+)</name>
        <dbReference type="ChEBI" id="CHEBI:29103"/>
    </ligand>
</feature>
<keyword evidence="11 18" id="KW-0413">Isomerase</keyword>
<feature type="binding site" evidence="17">
    <location>
        <position position="322"/>
    </location>
    <ligand>
        <name>(6S)-NADPHX</name>
        <dbReference type="ChEBI" id="CHEBI:64076"/>
    </ligand>
</feature>
<comment type="caution">
    <text evidence="18">Lacks conserved residue(s) required for the propagation of feature annotation.</text>
</comment>
<dbReference type="eggNOG" id="COG0063">
    <property type="taxonomic scope" value="Bacteria"/>
</dbReference>
<name>A0A095SI23_9GAMM</name>
<evidence type="ECO:0000256" key="15">
    <source>
        <dbReference type="ARBA" id="ARBA00048238"/>
    </source>
</evidence>
<comment type="catalytic activity">
    <reaction evidence="1 18 19">
        <text>(6R)-NADHX = (6S)-NADHX</text>
        <dbReference type="Rhea" id="RHEA:32215"/>
        <dbReference type="ChEBI" id="CHEBI:64074"/>
        <dbReference type="ChEBI" id="CHEBI:64075"/>
        <dbReference type="EC" id="5.1.99.6"/>
    </reaction>
</comment>
<evidence type="ECO:0000256" key="2">
    <source>
        <dbReference type="ARBA" id="ARBA00000909"/>
    </source>
</evidence>
<evidence type="ECO:0000256" key="3">
    <source>
        <dbReference type="ARBA" id="ARBA00006001"/>
    </source>
</evidence>
<dbReference type="InterPro" id="IPR004443">
    <property type="entry name" value="YjeF_N_dom"/>
</dbReference>
<dbReference type="PANTHER" id="PTHR12592">
    <property type="entry name" value="ATP-DEPENDENT (S)-NAD(P)H-HYDRATE DEHYDRATASE FAMILY MEMBER"/>
    <property type="match status" value="1"/>
</dbReference>
<dbReference type="STRING" id="1177154.Y5S_02351"/>
<feature type="binding site" evidence="17">
    <location>
        <position position="434"/>
    </location>
    <ligand>
        <name>AMP</name>
        <dbReference type="ChEBI" id="CHEBI:456215"/>
    </ligand>
</feature>